<protein>
    <submittedName>
        <fullName evidence="2">Putative ovule protein</fullName>
    </submittedName>
</protein>
<dbReference type="AlphaFoldDB" id="A0A0V0GPQ8"/>
<feature type="non-terminal residue" evidence="2">
    <location>
        <position position="1"/>
    </location>
</feature>
<sequence>KEPAPPTSFSGVTPRLHFQTATKYRQSHSPFPFSIFVYIYREKKLRHRNPSLGHQTTLVVARNGRISHRPARNHHKSASQFR</sequence>
<dbReference type="EMBL" id="GEDG01035328">
    <property type="protein sequence ID" value="JAP09275.1"/>
    <property type="molecule type" value="Transcribed_RNA"/>
</dbReference>
<organism evidence="2">
    <name type="scientific">Solanum chacoense</name>
    <name type="common">Chaco potato</name>
    <dbReference type="NCBI Taxonomy" id="4108"/>
    <lineage>
        <taxon>Eukaryota</taxon>
        <taxon>Viridiplantae</taxon>
        <taxon>Streptophyta</taxon>
        <taxon>Embryophyta</taxon>
        <taxon>Tracheophyta</taxon>
        <taxon>Spermatophyta</taxon>
        <taxon>Magnoliopsida</taxon>
        <taxon>eudicotyledons</taxon>
        <taxon>Gunneridae</taxon>
        <taxon>Pentapetalae</taxon>
        <taxon>asterids</taxon>
        <taxon>lamiids</taxon>
        <taxon>Solanales</taxon>
        <taxon>Solanaceae</taxon>
        <taxon>Solanoideae</taxon>
        <taxon>Solaneae</taxon>
        <taxon>Solanum</taxon>
    </lineage>
</organism>
<evidence type="ECO:0000256" key="1">
    <source>
        <dbReference type="SAM" id="MobiDB-lite"/>
    </source>
</evidence>
<accession>A0A0V0GPQ8</accession>
<feature type="compositionally biased region" description="Basic residues" evidence="1">
    <location>
        <begin position="65"/>
        <end position="82"/>
    </location>
</feature>
<feature type="region of interest" description="Disordered" evidence="1">
    <location>
        <begin position="56"/>
        <end position="82"/>
    </location>
</feature>
<evidence type="ECO:0000313" key="2">
    <source>
        <dbReference type="EMBL" id="JAP09275.1"/>
    </source>
</evidence>
<reference evidence="2" key="1">
    <citation type="submission" date="2015-12" db="EMBL/GenBank/DDBJ databases">
        <title>Gene expression during late stages of embryo sac development: a critical building block for successful pollen-pistil interactions.</title>
        <authorList>
            <person name="Liu Y."/>
            <person name="Joly V."/>
            <person name="Sabar M."/>
            <person name="Matton D.P."/>
        </authorList>
    </citation>
    <scope>NUCLEOTIDE SEQUENCE</scope>
</reference>
<name>A0A0V0GPQ8_SOLCH</name>
<proteinExistence type="predicted"/>